<keyword evidence="3" id="KW-0853">WD repeat</keyword>
<feature type="compositionally biased region" description="Polar residues" evidence="7">
    <location>
        <begin position="656"/>
        <end position="666"/>
    </location>
</feature>
<organism evidence="11 12">
    <name type="scientific">Perkinsus olseni</name>
    <name type="common">Perkinsus atlanticus</name>
    <dbReference type="NCBI Taxonomy" id="32597"/>
    <lineage>
        <taxon>Eukaryota</taxon>
        <taxon>Sar</taxon>
        <taxon>Alveolata</taxon>
        <taxon>Perkinsozoa</taxon>
        <taxon>Perkinsea</taxon>
        <taxon>Perkinsida</taxon>
        <taxon>Perkinsidae</taxon>
        <taxon>Perkinsus</taxon>
    </lineage>
</organism>
<evidence type="ECO:0000256" key="4">
    <source>
        <dbReference type="ARBA" id="ARBA00022737"/>
    </source>
</evidence>
<dbReference type="Proteomes" id="UP000541610">
    <property type="component" value="Unassembled WGS sequence"/>
</dbReference>
<comment type="subcellular location">
    <subcellularLocation>
        <location evidence="1">Cell projection</location>
        <location evidence="1">Cilium</location>
    </subcellularLocation>
</comment>
<dbReference type="GO" id="GO:0061512">
    <property type="term" value="P:protein localization to cilium"/>
    <property type="evidence" value="ECO:0007669"/>
    <property type="project" value="TreeGrafter"/>
</dbReference>
<dbReference type="Pfam" id="PF25295">
    <property type="entry name" value="TPR_IFT122"/>
    <property type="match status" value="1"/>
</dbReference>
<dbReference type="SUPFAM" id="SSF50969">
    <property type="entry name" value="YVTN repeat-like/Quinoprotein amine dehydrogenase"/>
    <property type="match status" value="1"/>
</dbReference>
<protein>
    <recommendedName>
        <fullName evidence="2">Intraflagellar transport protein 122 homolog</fullName>
    </recommendedName>
</protein>
<feature type="domain" description="IFT122 first beta-propeller" evidence="9">
    <location>
        <begin position="84"/>
        <end position="183"/>
    </location>
</feature>
<dbReference type="InterPro" id="IPR057411">
    <property type="entry name" value="TPR_IFT122"/>
</dbReference>
<dbReference type="PANTHER" id="PTHR12764">
    <property type="entry name" value="WD REPEAT DOMAIN-RELATED"/>
    <property type="match status" value="1"/>
</dbReference>
<dbReference type="GO" id="GO:0035721">
    <property type="term" value="P:intraciliary retrograde transport"/>
    <property type="evidence" value="ECO:0007669"/>
    <property type="project" value="TreeGrafter"/>
</dbReference>
<dbReference type="InterPro" id="IPR056152">
    <property type="entry name" value="Beta-prop_IFT122_2nd"/>
</dbReference>
<evidence type="ECO:0000259" key="9">
    <source>
        <dbReference type="Pfam" id="PF23381"/>
    </source>
</evidence>
<feature type="domain" description="Intraflagellar transport protein 122 homolog TPR" evidence="10">
    <location>
        <begin position="662"/>
        <end position="888"/>
    </location>
</feature>
<evidence type="ECO:0000256" key="2">
    <source>
        <dbReference type="ARBA" id="ARBA00019442"/>
    </source>
</evidence>
<feature type="domain" description="IFT122 second beta-propeller" evidence="8">
    <location>
        <begin position="192"/>
        <end position="446"/>
    </location>
</feature>
<keyword evidence="4" id="KW-0677">Repeat</keyword>
<dbReference type="InterPro" id="IPR056153">
    <property type="entry name" value="Beta-prop_IFT122_1st"/>
</dbReference>
<evidence type="ECO:0000256" key="1">
    <source>
        <dbReference type="ARBA" id="ARBA00004138"/>
    </source>
</evidence>
<dbReference type="OrthoDB" id="10255582at2759"/>
<keyword evidence="6" id="KW-0966">Cell projection</keyword>
<dbReference type="Pfam" id="PF23381">
    <property type="entry name" value="Beta-prop_IFT122_1st"/>
    <property type="match status" value="1"/>
</dbReference>
<comment type="caution">
    <text evidence="11">The sequence shown here is derived from an EMBL/GenBank/DDBJ whole genome shotgun (WGS) entry which is preliminary data.</text>
</comment>
<dbReference type="InterPro" id="IPR001680">
    <property type="entry name" value="WD40_rpt"/>
</dbReference>
<dbReference type="SMART" id="SM00320">
    <property type="entry name" value="WD40"/>
    <property type="match status" value="3"/>
</dbReference>
<dbReference type="PANTHER" id="PTHR12764:SF4">
    <property type="entry name" value="INTRAFLAGELLAR TRANSPORT PROTEIN 122 HOMOLOG"/>
    <property type="match status" value="1"/>
</dbReference>
<dbReference type="AlphaFoldDB" id="A0A7J6PDH2"/>
<sequence length="1186" mass="133132">MRTHNLWQDRIPDKEKYGNVVWSVAYRPDGQQVANSACITLTAWSFDVKSSALSTESFSAEKTRIVRSEPVWCLAWNPSPSKSESTEVLTVGCWDQTLAFYKLSGQELGPEHKLGYDPCSISFFPSGEYFTLGGFDGRVQLWTRDGILLGDIAQMDCPVWSLAVRPTEQQGFVIGTENGDVAAHHITFSTVHGLYKDRYAYRDNMTDVVLHHLASDEKVRIRCKNHVKKIAVYRNRLVVQLPQKVLVYEVPGDDPLDMRYQPVDKIRLSLDCSLLVATAQHFILCHEKRLQLYSINGVLEREWHLDSLIRYIKVIGGVPGKEGLLAGLKNGHVVKIFIDNAFPITLVKQSSPVRCLDVSCDRRKLAVVNESATLMVYDLETQQLLYQEAGANSVAWNQEFADMVAYSGNNLLCIKTGSFPSHPQKLHGFVVGFKGSKIFCLNFSSMETIEIPQGPSLYRQDVHRWCRLKVSSRYMSVRNFSAAYNVACLGVTDDDWRQLALHALKEMVFDVARRAFIRIRDIRYIDLLHRLLLQLTSRNGIAVPDTNMLFLPTYLEDLAKRQWSDEDRALVAAHALAYEGRFNEAAVLFGRAKQYGLATEMFTDLRRWDDAKKWAELQEKAVQNGEIEAPKAKEPGASENREDNANLATGDGKHGTTPQPAPSTTVGLMMKQAQSSEEDGDLRAAADTYLRVGQRERAAGIYMRIGALEPLIDIVRACDKNSERDEEIMLEAAACFIKHDNYMFAKEALTRAEDYESLVRLHVNEHRWEEAFQLARSHPELAEDIFLPWGNWLMSNDRYEEAYEASEKAGRSDLSSEMLRQLMDLSAEQKLFKQAAIYAWKKAKSAALRGDVDGSIQSKVQSDVYLAYSDVVSHIEGPLVLTPLEQTLHACVFITNMASQIGELPLGVKRSNVLFVLAETAMKLQCFKLARSAHDRLESVKLPRQLAVKAQYSALKSRSATLVDNDDLVQLCGRCGSTLPYLISFEGSLSAGVIEPEHCTECLHPLIRSAIGWEPLALLEFEAADESLDHNEVIGLVESEPRYSSGLRDRKEARGKELRDQQADRLVLDSDDGRDTASIYDVDSELLRTIVTSVRDLVPGEPYKPTRLPTEILRELRPEEILVIDQTRKGMGIKFYKNMMPELPISACCSCGRLFKLIHLEGAGFSGRSGCPCCSVGPGDMAVRGA</sequence>
<proteinExistence type="predicted"/>
<feature type="compositionally biased region" description="Basic and acidic residues" evidence="7">
    <location>
        <begin position="628"/>
        <end position="644"/>
    </location>
</feature>
<feature type="region of interest" description="Disordered" evidence="7">
    <location>
        <begin position="622"/>
        <end position="666"/>
    </location>
</feature>
<name>A0A7J6PDH2_PEROL</name>
<evidence type="ECO:0000256" key="7">
    <source>
        <dbReference type="SAM" id="MobiDB-lite"/>
    </source>
</evidence>
<dbReference type="GO" id="GO:0097730">
    <property type="term" value="C:non-motile cilium"/>
    <property type="evidence" value="ECO:0007669"/>
    <property type="project" value="TreeGrafter"/>
</dbReference>
<evidence type="ECO:0000256" key="5">
    <source>
        <dbReference type="ARBA" id="ARBA00023069"/>
    </source>
</evidence>
<dbReference type="EMBL" id="JABANP010000035">
    <property type="protein sequence ID" value="KAF4694224.1"/>
    <property type="molecule type" value="Genomic_DNA"/>
</dbReference>
<dbReference type="InterPro" id="IPR011044">
    <property type="entry name" value="Quino_amine_DH_bsu"/>
</dbReference>
<dbReference type="InterPro" id="IPR015943">
    <property type="entry name" value="WD40/YVTN_repeat-like_dom_sf"/>
</dbReference>
<evidence type="ECO:0000256" key="6">
    <source>
        <dbReference type="ARBA" id="ARBA00023273"/>
    </source>
</evidence>
<dbReference type="Gene3D" id="2.130.10.10">
    <property type="entry name" value="YVTN repeat-like/Quinoprotein amine dehydrogenase"/>
    <property type="match status" value="2"/>
</dbReference>
<dbReference type="InterPro" id="IPR039857">
    <property type="entry name" value="Ift122/121"/>
</dbReference>
<evidence type="ECO:0000259" key="8">
    <source>
        <dbReference type="Pfam" id="PF23377"/>
    </source>
</evidence>
<gene>
    <name evidence="11" type="ORF">FOZ60_008706</name>
</gene>
<dbReference type="Gene3D" id="1.25.40.470">
    <property type="match status" value="2"/>
</dbReference>
<reference evidence="11 12" key="1">
    <citation type="submission" date="2020-04" db="EMBL/GenBank/DDBJ databases">
        <title>Perkinsus olseni comparative genomics.</title>
        <authorList>
            <person name="Bogema D.R."/>
        </authorList>
    </citation>
    <scope>NUCLEOTIDE SEQUENCE [LARGE SCALE GENOMIC DNA]</scope>
    <source>
        <strain evidence="11">00978-12</strain>
    </source>
</reference>
<evidence type="ECO:0000313" key="12">
    <source>
        <dbReference type="Proteomes" id="UP000541610"/>
    </source>
</evidence>
<evidence type="ECO:0000259" key="10">
    <source>
        <dbReference type="Pfam" id="PF25295"/>
    </source>
</evidence>
<dbReference type="Pfam" id="PF23377">
    <property type="entry name" value="Beta-prop_IFT122_2nd"/>
    <property type="match status" value="1"/>
</dbReference>
<dbReference type="GO" id="GO:0030991">
    <property type="term" value="C:intraciliary transport particle A"/>
    <property type="evidence" value="ECO:0007669"/>
    <property type="project" value="TreeGrafter"/>
</dbReference>
<evidence type="ECO:0000256" key="3">
    <source>
        <dbReference type="ARBA" id="ARBA00022574"/>
    </source>
</evidence>
<dbReference type="GO" id="GO:1905515">
    <property type="term" value="P:non-motile cilium assembly"/>
    <property type="evidence" value="ECO:0007669"/>
    <property type="project" value="TreeGrafter"/>
</dbReference>
<evidence type="ECO:0000313" key="11">
    <source>
        <dbReference type="EMBL" id="KAF4694224.1"/>
    </source>
</evidence>
<accession>A0A7J6PDH2</accession>
<keyword evidence="5" id="KW-0969">Cilium</keyword>